<dbReference type="EMBL" id="JJMM01000026">
    <property type="protein sequence ID" value="KDR94096.1"/>
    <property type="molecule type" value="Genomic_DNA"/>
</dbReference>
<reference evidence="1 2" key="1">
    <citation type="submission" date="2014-03" db="EMBL/GenBank/DDBJ databases">
        <title>Genome sequence of Clostridium litorale W6, DSM 5388.</title>
        <authorList>
            <person name="Poehlein A."/>
            <person name="Jagirdar A."/>
            <person name="Khonsari B."/>
            <person name="Chibani C.M."/>
            <person name="Gutierrez Gutierrez D.A."/>
            <person name="Davydova E."/>
            <person name="Alghaithi H.S."/>
            <person name="Nair K.P."/>
            <person name="Dhamotharan K."/>
            <person name="Chandran L."/>
            <person name="G W."/>
            <person name="Daniel R."/>
        </authorList>
    </citation>
    <scope>NUCLEOTIDE SEQUENCE [LARGE SCALE GENOMIC DNA]</scope>
    <source>
        <strain evidence="1 2">W6</strain>
    </source>
</reference>
<evidence type="ECO:0000313" key="2">
    <source>
        <dbReference type="Proteomes" id="UP000027946"/>
    </source>
</evidence>
<dbReference type="InterPro" id="IPR003772">
    <property type="entry name" value="YceD"/>
</dbReference>
<comment type="caution">
    <text evidence="1">The sequence shown here is derived from an EMBL/GenBank/DDBJ whole genome shotgun (WGS) entry which is preliminary data.</text>
</comment>
<proteinExistence type="predicted"/>
<keyword evidence="2" id="KW-1185">Reference proteome</keyword>
<dbReference type="OrthoDB" id="9790372at2"/>
<gene>
    <name evidence="1" type="ORF">CLIT_23c03690</name>
</gene>
<dbReference type="Proteomes" id="UP000027946">
    <property type="component" value="Unassembled WGS sequence"/>
</dbReference>
<dbReference type="RefSeq" id="WP_052636419.1">
    <property type="nucleotide sequence ID" value="NZ_FSRH01000003.1"/>
</dbReference>
<evidence type="ECO:0000313" key="1">
    <source>
        <dbReference type="EMBL" id="KDR94096.1"/>
    </source>
</evidence>
<dbReference type="PANTHER" id="PTHR34374">
    <property type="entry name" value="LARGE RIBOSOMAL RNA SUBUNIT ACCUMULATION PROTEIN YCED HOMOLOG 1, CHLOROPLASTIC"/>
    <property type="match status" value="1"/>
</dbReference>
<protein>
    <recommendedName>
        <fullName evidence="3">Metal-binding protein</fullName>
    </recommendedName>
</protein>
<dbReference type="PANTHER" id="PTHR34374:SF1">
    <property type="entry name" value="LARGE RIBOSOMAL RNA SUBUNIT ACCUMULATION PROTEIN YCED HOMOLOG 1, CHLOROPLASTIC"/>
    <property type="match status" value="1"/>
</dbReference>
<dbReference type="STRING" id="1121324.CLIT_23c03690"/>
<dbReference type="Pfam" id="PF02620">
    <property type="entry name" value="YceD"/>
    <property type="match status" value="1"/>
</dbReference>
<organism evidence="1 2">
    <name type="scientific">Peptoclostridium litorale DSM 5388</name>
    <dbReference type="NCBI Taxonomy" id="1121324"/>
    <lineage>
        <taxon>Bacteria</taxon>
        <taxon>Bacillati</taxon>
        <taxon>Bacillota</taxon>
        <taxon>Clostridia</taxon>
        <taxon>Peptostreptococcales</taxon>
        <taxon>Peptoclostridiaceae</taxon>
        <taxon>Peptoclostridium</taxon>
    </lineage>
</organism>
<name>A0A069RAP7_PEPLI</name>
<sequence length="172" mass="19517">MINISLEKLKSREINVMELDFAEHLDHISVDGRQISILSPLEIKGEIVNTTEGMYLECNIKTTIEDFCSRCLKEMQVEIDSNVQGFLVEKDKGFLEAEEDIFVYHGDSLNFYKIIVDAIALNVPQKLLCSEDCKGLCPGCGADLNVEECRCSEEEKDERLIDPRLAKLKDLL</sequence>
<evidence type="ECO:0008006" key="3">
    <source>
        <dbReference type="Google" id="ProtNLM"/>
    </source>
</evidence>
<accession>A0A069RAP7</accession>
<dbReference type="eggNOG" id="COG1399">
    <property type="taxonomic scope" value="Bacteria"/>
</dbReference>
<dbReference type="AlphaFoldDB" id="A0A069RAP7"/>